<feature type="compositionally biased region" description="Low complexity" evidence="11">
    <location>
        <begin position="386"/>
        <end position="396"/>
    </location>
</feature>
<proteinExistence type="inferred from homology"/>
<evidence type="ECO:0000256" key="7">
    <source>
        <dbReference type="ARBA" id="ARBA00022989"/>
    </source>
</evidence>
<dbReference type="InterPro" id="IPR004344">
    <property type="entry name" value="TTL/TTLL_fam"/>
</dbReference>
<keyword evidence="6" id="KW-0067">ATP-binding</keyword>
<evidence type="ECO:0000256" key="8">
    <source>
        <dbReference type="ARBA" id="ARBA00023136"/>
    </source>
</evidence>
<evidence type="ECO:0000256" key="12">
    <source>
        <dbReference type="SAM" id="Phobius"/>
    </source>
</evidence>
<feature type="transmembrane region" description="Helical" evidence="12">
    <location>
        <begin position="73"/>
        <end position="94"/>
    </location>
</feature>
<organism evidence="14 15">
    <name type="scientific">Chytriomyces confervae</name>
    <dbReference type="NCBI Taxonomy" id="246404"/>
    <lineage>
        <taxon>Eukaryota</taxon>
        <taxon>Fungi</taxon>
        <taxon>Fungi incertae sedis</taxon>
        <taxon>Chytridiomycota</taxon>
        <taxon>Chytridiomycota incertae sedis</taxon>
        <taxon>Chytridiomycetes</taxon>
        <taxon>Chytridiales</taxon>
        <taxon>Chytriomycetaceae</taxon>
        <taxon>Chytriomyces</taxon>
    </lineage>
</organism>
<dbReference type="GO" id="GO:0016020">
    <property type="term" value="C:membrane"/>
    <property type="evidence" value="ECO:0007669"/>
    <property type="project" value="UniProtKB-SubCell"/>
</dbReference>
<evidence type="ECO:0000313" key="14">
    <source>
        <dbReference type="EMBL" id="TPX76411.1"/>
    </source>
</evidence>
<keyword evidence="7 12" id="KW-1133">Transmembrane helix</keyword>
<evidence type="ECO:0000256" key="10">
    <source>
        <dbReference type="ARBA" id="ARBA00049274"/>
    </source>
</evidence>
<sequence>MSLSGSIGQPLMPTNTLASGNDMADINAKPLTDTLDEPVMDTIMRDLKSISDKLKMVLVPRKDSKNILRDWDLWGPLLLCLGLSLIDVLMYSCITSRLSLTAPESQVATVFTSIFVIIWGGAAIVTLNTKLLGGKLSIFQTICVLGYCIFPLVLASIVCLLVSSIIARALIVAASFGWSIVASMGFLNDVNLGNRKALAVYPMCLFYFIIGWMILISRSIFELGALAMGTFLTEVVDSNTWCDQDMRSTSIRFLVDSGAASTIEQARKAAPRSPAFPASVDRSDSPPHFTRFHVPCQDPDLLKIDDVIVEYEDIHETCLTDLDTEPLDPGNETKPSTSNHSASPLPNSSLRLTRSKKPSNARVRWKDDLDGDGSMMTPRPDMDNESCTASSTSTTNSHIASLGSPLVTWSPGSAPFGRLRFETVSFTLSAKQSAKLNSTGSASGTVINSTSNAANGLKQTEMQMRLSYKVSAGLDAGILRATLANGGFTESGPTQSDWNLFWSNGKIEPHEFRSFNKYQKINRFPKMSEMCRKDKLYMNISRLKQVHGDRHFDYFPPTFLLPQEYDIFYTAYLRAGGRWLNSIIKPINSVLIKASQIIDSLAELPTHLRADDRFLVQKYIENPLKVNGCRFDLRVYVTVTSFSPLRIYMFQEGTTKVVKMGSQSQDTFANKGTLSSLIRHISNSQGATASALLLSKIKDIIIKTFLAGESIISNAATMFVQHPGNCFELLAFDILIDAGLNPWLMDVVMSPSLSCEHPVDLEVKAPLMADLLTMLGMIPFQKHHKKISSQQVKPCRPPRGETTATVSKTEWSTSAFWENDKLTPEQQKLARIAKEENGRSNGFERIFPTESTAYIYNALIQKSSINWSLHVALFGKQTVVSKPKSNINHSPHYKSGDEDAFEAYSHSHNTMTAAWRVKQSVKESADLSKRKGTEAKKVSSAPWIVPIEEEQRAAKKEEEPPVPGVPHAAEPTEVLLKKVSIHLNDIRVSKEGSEAVGAKLQAREAFQVFLESILDRLNSHSRSSLRADDQEYVQQQVQILERFLQQANDLHVGDDGDSDLDLTEPIGSIQLLAVKLEAFLRKYKRQTESFKKTHLSKGRLVQAANTWVSTTSVPSSSDSSRQSSNRPLAASLVYRPPETSVPSPMPSNAAREASIESNSVAPFAPIPEPTARKLKTGGKASTSPSPRPSALSIAAARKKSDAILLRHVQRHFAGVGGNSASAPEGSGIVSAFPSYSWSPSLLAPASKSVQPKPAKYGAYRVAAAKANPSFDFTVQGEKLRRK</sequence>
<evidence type="ECO:0000256" key="4">
    <source>
        <dbReference type="ARBA" id="ARBA00022692"/>
    </source>
</evidence>
<accession>A0A507FIZ8</accession>
<feature type="region of interest" description="Disordered" evidence="11">
    <location>
        <begin position="1134"/>
        <end position="1189"/>
    </location>
</feature>
<dbReference type="GO" id="GO:0000226">
    <property type="term" value="P:microtubule cytoskeleton organization"/>
    <property type="evidence" value="ECO:0007669"/>
    <property type="project" value="TreeGrafter"/>
</dbReference>
<dbReference type="PROSITE" id="PS51221">
    <property type="entry name" value="TTL"/>
    <property type="match status" value="1"/>
</dbReference>
<evidence type="ECO:0000256" key="11">
    <source>
        <dbReference type="SAM" id="MobiDB-lite"/>
    </source>
</evidence>
<evidence type="ECO:0000256" key="6">
    <source>
        <dbReference type="ARBA" id="ARBA00022840"/>
    </source>
</evidence>
<evidence type="ECO:0000259" key="13">
    <source>
        <dbReference type="Pfam" id="PF04893"/>
    </source>
</evidence>
<dbReference type="GO" id="GO:0005524">
    <property type="term" value="F:ATP binding"/>
    <property type="evidence" value="ECO:0007669"/>
    <property type="project" value="UniProtKB-KW"/>
</dbReference>
<dbReference type="GO" id="GO:0015631">
    <property type="term" value="F:tubulin binding"/>
    <property type="evidence" value="ECO:0007669"/>
    <property type="project" value="TreeGrafter"/>
</dbReference>
<feature type="compositionally biased region" description="Polar residues" evidence="11">
    <location>
        <begin position="333"/>
        <end position="352"/>
    </location>
</feature>
<dbReference type="InterPro" id="IPR006977">
    <property type="entry name" value="Yip1_dom"/>
</dbReference>
<reference evidence="14 15" key="1">
    <citation type="journal article" date="2019" name="Sci. Rep.">
        <title>Comparative genomics of chytrid fungi reveal insights into the obligate biotrophic and pathogenic lifestyle of Synchytrium endobioticum.</title>
        <authorList>
            <person name="van de Vossenberg B.T.L.H."/>
            <person name="Warris S."/>
            <person name="Nguyen H.D.T."/>
            <person name="van Gent-Pelzer M.P.E."/>
            <person name="Joly D.L."/>
            <person name="van de Geest H.C."/>
            <person name="Bonants P.J.M."/>
            <person name="Smith D.S."/>
            <person name="Levesque C.A."/>
            <person name="van der Lee T.A.J."/>
        </authorList>
    </citation>
    <scope>NUCLEOTIDE SEQUENCE [LARGE SCALE GENOMIC DNA]</scope>
    <source>
        <strain evidence="14 15">CBS 675.73</strain>
    </source>
</reference>
<evidence type="ECO:0000256" key="3">
    <source>
        <dbReference type="ARBA" id="ARBA00022598"/>
    </source>
</evidence>
<feature type="transmembrane region" description="Helical" evidence="12">
    <location>
        <begin position="199"/>
        <end position="221"/>
    </location>
</feature>
<protein>
    <recommendedName>
        <fullName evidence="9">Tubulin--tyrosine ligase-like protein 5</fullName>
    </recommendedName>
</protein>
<dbReference type="STRING" id="246404.A0A507FIZ8"/>
<dbReference type="Gene3D" id="3.30.470.20">
    <property type="entry name" value="ATP-grasp fold, B domain"/>
    <property type="match status" value="1"/>
</dbReference>
<feature type="transmembrane region" description="Helical" evidence="12">
    <location>
        <begin position="169"/>
        <end position="187"/>
    </location>
</feature>
<feature type="region of interest" description="Disordered" evidence="11">
    <location>
        <begin position="320"/>
        <end position="396"/>
    </location>
</feature>
<keyword evidence="5" id="KW-0547">Nucleotide-binding</keyword>
<dbReference type="SUPFAM" id="SSF56059">
    <property type="entry name" value="Glutathione synthetase ATP-binding domain-like"/>
    <property type="match status" value="1"/>
</dbReference>
<name>A0A507FIZ8_9FUNG</name>
<dbReference type="Pfam" id="PF03133">
    <property type="entry name" value="TTL"/>
    <property type="match status" value="2"/>
</dbReference>
<evidence type="ECO:0000313" key="15">
    <source>
        <dbReference type="Proteomes" id="UP000320333"/>
    </source>
</evidence>
<dbReference type="Pfam" id="PF04893">
    <property type="entry name" value="Yip1"/>
    <property type="match status" value="1"/>
</dbReference>
<feature type="transmembrane region" description="Helical" evidence="12">
    <location>
        <begin position="106"/>
        <end position="126"/>
    </location>
</feature>
<keyword evidence="4 12" id="KW-0812">Transmembrane</keyword>
<feature type="transmembrane region" description="Helical" evidence="12">
    <location>
        <begin position="138"/>
        <end position="162"/>
    </location>
</feature>
<evidence type="ECO:0000256" key="9">
    <source>
        <dbReference type="ARBA" id="ARBA00041448"/>
    </source>
</evidence>
<dbReference type="PANTHER" id="PTHR12241">
    <property type="entry name" value="TUBULIN POLYGLUTAMYLASE"/>
    <property type="match status" value="1"/>
</dbReference>
<keyword evidence="3" id="KW-0436">Ligase</keyword>
<comment type="similarity">
    <text evidence="2">Belongs to the YIP1 family.</text>
</comment>
<evidence type="ECO:0000256" key="5">
    <source>
        <dbReference type="ARBA" id="ARBA00022741"/>
    </source>
</evidence>
<gene>
    <name evidence="14" type="ORF">CcCBS67573_g02298</name>
</gene>
<dbReference type="Proteomes" id="UP000320333">
    <property type="component" value="Unassembled WGS sequence"/>
</dbReference>
<keyword evidence="8 12" id="KW-0472">Membrane</keyword>
<comment type="catalytic activity">
    <reaction evidence="10">
        <text>L-glutamyl-[protein] + L-glutamate + ATP = gamma-L-glutamyl-L-glutamyl-[protein] + ADP + phosphate + H(+)</text>
        <dbReference type="Rhea" id="RHEA:60144"/>
        <dbReference type="Rhea" id="RHEA-COMP:10208"/>
        <dbReference type="Rhea" id="RHEA-COMP:15517"/>
        <dbReference type="ChEBI" id="CHEBI:15378"/>
        <dbReference type="ChEBI" id="CHEBI:29973"/>
        <dbReference type="ChEBI" id="CHEBI:29985"/>
        <dbReference type="ChEBI" id="CHEBI:30616"/>
        <dbReference type="ChEBI" id="CHEBI:43474"/>
        <dbReference type="ChEBI" id="CHEBI:143622"/>
        <dbReference type="ChEBI" id="CHEBI:456216"/>
    </reaction>
    <physiologicalReaction direction="left-to-right" evidence="10">
        <dbReference type="Rhea" id="RHEA:60145"/>
    </physiologicalReaction>
</comment>
<comment type="caution">
    <text evidence="14">The sequence shown here is derived from an EMBL/GenBank/DDBJ whole genome shotgun (WGS) entry which is preliminary data.</text>
</comment>
<keyword evidence="15" id="KW-1185">Reference proteome</keyword>
<comment type="subcellular location">
    <subcellularLocation>
        <location evidence="1">Membrane</location>
        <topology evidence="1">Multi-pass membrane protein</topology>
    </subcellularLocation>
</comment>
<dbReference type="PANTHER" id="PTHR12241:SF145">
    <property type="entry name" value="TUBULIN POLYGLUTAMYLASE TTLL5"/>
    <property type="match status" value="1"/>
</dbReference>
<dbReference type="GO" id="GO:0036064">
    <property type="term" value="C:ciliary basal body"/>
    <property type="evidence" value="ECO:0007669"/>
    <property type="project" value="TreeGrafter"/>
</dbReference>
<evidence type="ECO:0000256" key="2">
    <source>
        <dbReference type="ARBA" id="ARBA00010596"/>
    </source>
</evidence>
<dbReference type="EMBL" id="QEAP01000047">
    <property type="protein sequence ID" value="TPX76411.1"/>
    <property type="molecule type" value="Genomic_DNA"/>
</dbReference>
<evidence type="ECO:0000256" key="1">
    <source>
        <dbReference type="ARBA" id="ARBA00004141"/>
    </source>
</evidence>
<dbReference type="OrthoDB" id="202825at2759"/>
<feature type="domain" description="Yip1" evidence="13">
    <location>
        <begin position="57"/>
        <end position="213"/>
    </location>
</feature>
<dbReference type="GO" id="GO:0070740">
    <property type="term" value="F:tubulin-glutamic acid ligase activity"/>
    <property type="evidence" value="ECO:0007669"/>
    <property type="project" value="TreeGrafter"/>
</dbReference>